<evidence type="ECO:0000256" key="2">
    <source>
        <dbReference type="ARBA" id="ARBA00022448"/>
    </source>
</evidence>
<dbReference type="PANTHER" id="PTHR30290:SF9">
    <property type="entry name" value="OLIGOPEPTIDE-BINDING PROTEIN APPA"/>
    <property type="match status" value="1"/>
</dbReference>
<dbReference type="GO" id="GO:1904680">
    <property type="term" value="F:peptide transmembrane transporter activity"/>
    <property type="evidence" value="ECO:0007669"/>
    <property type="project" value="TreeGrafter"/>
</dbReference>
<evidence type="ECO:0000313" key="7">
    <source>
        <dbReference type="Proteomes" id="UP001177769"/>
    </source>
</evidence>
<keyword evidence="3 4" id="KW-0732">Signal</keyword>
<protein>
    <submittedName>
        <fullName evidence="6">ABC transporter substrate-binding protein</fullName>
    </submittedName>
</protein>
<dbReference type="Gene3D" id="3.40.190.10">
    <property type="entry name" value="Periplasmic binding protein-like II"/>
    <property type="match status" value="1"/>
</dbReference>
<dbReference type="Gene3D" id="3.10.105.10">
    <property type="entry name" value="Dipeptide-binding Protein, Domain 3"/>
    <property type="match status" value="1"/>
</dbReference>
<evidence type="ECO:0000256" key="1">
    <source>
        <dbReference type="ARBA" id="ARBA00005695"/>
    </source>
</evidence>
<organism evidence="6 7">
    <name type="scientific">Paucibacter sediminis</name>
    <dbReference type="NCBI Taxonomy" id="3019553"/>
    <lineage>
        <taxon>Bacteria</taxon>
        <taxon>Pseudomonadati</taxon>
        <taxon>Pseudomonadota</taxon>
        <taxon>Betaproteobacteria</taxon>
        <taxon>Burkholderiales</taxon>
        <taxon>Sphaerotilaceae</taxon>
        <taxon>Roseateles</taxon>
    </lineage>
</organism>
<dbReference type="Proteomes" id="UP001177769">
    <property type="component" value="Chromosome"/>
</dbReference>
<dbReference type="AlphaFoldDB" id="A0AA95NDS4"/>
<dbReference type="GO" id="GO:0015833">
    <property type="term" value="P:peptide transport"/>
    <property type="evidence" value="ECO:0007669"/>
    <property type="project" value="TreeGrafter"/>
</dbReference>
<dbReference type="InterPro" id="IPR039424">
    <property type="entry name" value="SBP_5"/>
</dbReference>
<evidence type="ECO:0000259" key="5">
    <source>
        <dbReference type="Pfam" id="PF00496"/>
    </source>
</evidence>
<dbReference type="InterPro" id="IPR000914">
    <property type="entry name" value="SBP_5_dom"/>
</dbReference>
<name>A0AA95NDS4_9BURK</name>
<sequence>MISKPLRLAALSLALSWATLGPAASLRWAAQNDILTLDPHSQNHATTLAVLMHAYEGLTRYNANHEVEPALATKWSYISPTQVRFELRRGVKFHDGTPFTADDVVFTFGRIRQPQGTMQIYVAGIKEIKKVDDYTVDLMLEGPNPILLRNIVDFRIMSKAWAEKNKSTNVQDYKAKEDNYASRNVMGTGPYKITAWQPDQKISMLANPDWWDAKRASNVTELSYLPIKSDPTRVAALLSGDVDLLTDLPTQDVARLKADPKLKVVEGPEVRTIFLAMDQGSDELKGSNIKGKNPFKDKRVREALSLAVDREAIKRATMRGLSIPAGIMVAPGVNGNTPDIDVPLKHDVERAKKLLAEAGYGSGMELQLNCPNNRYVNDEEICQAVAAMWARVGVKANLLAAPMAQHSLTFQRFEAPLYMLGWGVATYDAQFTLQAIAHTKTTGADGNFNFAKLSDAKLDQLIDAMKTETDVPKRNAMIREALLRVRDEHFFIPLHHQMRPWAMKANVETLHRSDDRPEARFTNIK</sequence>
<keyword evidence="2" id="KW-0813">Transport</keyword>
<proteinExistence type="inferred from homology"/>
<comment type="similarity">
    <text evidence="1">Belongs to the bacterial solute-binding protein 5 family.</text>
</comment>
<dbReference type="PIRSF" id="PIRSF002741">
    <property type="entry name" value="MppA"/>
    <property type="match status" value="1"/>
</dbReference>
<dbReference type="InterPro" id="IPR030678">
    <property type="entry name" value="Peptide/Ni-bd"/>
</dbReference>
<evidence type="ECO:0000313" key="6">
    <source>
        <dbReference type="EMBL" id="WIT11848.1"/>
    </source>
</evidence>
<dbReference type="CDD" id="cd08498">
    <property type="entry name" value="PBP2_NikA_DppA_OppA_like_2"/>
    <property type="match status" value="1"/>
</dbReference>
<accession>A0AA95NDS4</accession>
<dbReference type="EMBL" id="CP116346">
    <property type="protein sequence ID" value="WIT11848.1"/>
    <property type="molecule type" value="Genomic_DNA"/>
</dbReference>
<dbReference type="GO" id="GO:0043190">
    <property type="term" value="C:ATP-binding cassette (ABC) transporter complex"/>
    <property type="evidence" value="ECO:0007669"/>
    <property type="project" value="InterPro"/>
</dbReference>
<reference evidence="6" key="1">
    <citation type="submission" date="2023-01" db="EMBL/GenBank/DDBJ databases">
        <title>Whole genome sequence of Paucibacter sp. S2-9 isolated from pond sediment.</title>
        <authorList>
            <person name="Jung J.Y."/>
        </authorList>
    </citation>
    <scope>NUCLEOTIDE SEQUENCE</scope>
    <source>
        <strain evidence="6">S2-9</strain>
    </source>
</reference>
<evidence type="ECO:0000256" key="4">
    <source>
        <dbReference type="SAM" id="SignalP"/>
    </source>
</evidence>
<feature type="signal peptide" evidence="4">
    <location>
        <begin position="1"/>
        <end position="23"/>
    </location>
</feature>
<dbReference type="PANTHER" id="PTHR30290">
    <property type="entry name" value="PERIPLASMIC BINDING COMPONENT OF ABC TRANSPORTER"/>
    <property type="match status" value="1"/>
</dbReference>
<evidence type="ECO:0000256" key="3">
    <source>
        <dbReference type="ARBA" id="ARBA00022729"/>
    </source>
</evidence>
<dbReference type="Gene3D" id="3.90.76.10">
    <property type="entry name" value="Dipeptide-binding Protein, Domain 1"/>
    <property type="match status" value="1"/>
</dbReference>
<gene>
    <name evidence="6" type="ORF">PFX98_23695</name>
</gene>
<dbReference type="RefSeq" id="WP_285232934.1">
    <property type="nucleotide sequence ID" value="NZ_CP116346.1"/>
</dbReference>
<dbReference type="Pfam" id="PF00496">
    <property type="entry name" value="SBP_bac_5"/>
    <property type="match status" value="1"/>
</dbReference>
<feature type="chain" id="PRO_5041743756" evidence="4">
    <location>
        <begin position="24"/>
        <end position="525"/>
    </location>
</feature>
<dbReference type="GO" id="GO:0030288">
    <property type="term" value="C:outer membrane-bounded periplasmic space"/>
    <property type="evidence" value="ECO:0007669"/>
    <property type="project" value="UniProtKB-ARBA"/>
</dbReference>
<dbReference type="KEGG" id="pais:PFX98_23695"/>
<keyword evidence="7" id="KW-1185">Reference proteome</keyword>
<dbReference type="SUPFAM" id="SSF53850">
    <property type="entry name" value="Periplasmic binding protein-like II"/>
    <property type="match status" value="1"/>
</dbReference>
<feature type="domain" description="Solute-binding protein family 5" evidence="5">
    <location>
        <begin position="66"/>
        <end position="441"/>
    </location>
</feature>